<evidence type="ECO:0000259" key="1">
    <source>
        <dbReference type="Pfam" id="PF02889"/>
    </source>
</evidence>
<dbReference type="Pfam" id="PF02889">
    <property type="entry name" value="Sec63"/>
    <property type="match status" value="1"/>
</dbReference>
<organism evidence="2 3">
    <name type="scientific">Dunaliella salina</name>
    <name type="common">Green alga</name>
    <name type="synonym">Protococcus salinus</name>
    <dbReference type="NCBI Taxonomy" id="3046"/>
    <lineage>
        <taxon>Eukaryota</taxon>
        <taxon>Viridiplantae</taxon>
        <taxon>Chlorophyta</taxon>
        <taxon>core chlorophytes</taxon>
        <taxon>Chlorophyceae</taxon>
        <taxon>CS clade</taxon>
        <taxon>Chlamydomonadales</taxon>
        <taxon>Dunaliellaceae</taxon>
        <taxon>Dunaliella</taxon>
    </lineage>
</organism>
<dbReference type="SUPFAM" id="SSF158702">
    <property type="entry name" value="Sec63 N-terminal domain-like"/>
    <property type="match status" value="1"/>
</dbReference>
<sequence length="145" mass="16428">EIKGIDKRHEKIVILLMASCNISHFGTSRPVLADALQNEQIFVEKNASRILGALEEIALIRGYSQAARMCMTLHKRLEHKMWYGSEVLAQNFFTMTVSAMRAVSDTTLELQLIMRPNLEACELHGAGTWWLILLEDVTGRHSLFS</sequence>
<proteinExistence type="predicted"/>
<accession>A0ABQ7FTA3</accession>
<comment type="caution">
    <text evidence="2">The sequence shown here is derived from an EMBL/GenBank/DDBJ whole genome shotgun (WGS) entry which is preliminary data.</text>
</comment>
<feature type="non-terminal residue" evidence="2">
    <location>
        <position position="145"/>
    </location>
</feature>
<reference evidence="2" key="1">
    <citation type="submission" date="2017-08" db="EMBL/GenBank/DDBJ databases">
        <authorList>
            <person name="Polle J.E."/>
            <person name="Barry K."/>
            <person name="Cushman J."/>
            <person name="Schmutz J."/>
            <person name="Tran D."/>
            <person name="Hathwaick L.T."/>
            <person name="Yim W.C."/>
            <person name="Jenkins J."/>
            <person name="Mckie-Krisberg Z.M."/>
            <person name="Prochnik S."/>
            <person name="Lindquist E."/>
            <person name="Dockter R.B."/>
            <person name="Adam C."/>
            <person name="Molina H."/>
            <person name="Bunkerborg J."/>
            <person name="Jin E."/>
            <person name="Buchheim M."/>
            <person name="Magnuson J."/>
        </authorList>
    </citation>
    <scope>NUCLEOTIDE SEQUENCE</scope>
    <source>
        <strain evidence="2">CCAP 19/18</strain>
    </source>
</reference>
<dbReference type="InterPro" id="IPR004179">
    <property type="entry name" value="Sec63-dom"/>
</dbReference>
<keyword evidence="3" id="KW-1185">Reference proteome</keyword>
<name>A0ABQ7FTA3_DUNSA</name>
<dbReference type="Gene3D" id="1.10.3380.10">
    <property type="entry name" value="Sec63 N-terminal domain-like domain"/>
    <property type="match status" value="1"/>
</dbReference>
<feature type="domain" description="SEC63" evidence="1">
    <location>
        <begin position="4"/>
        <end position="141"/>
    </location>
</feature>
<dbReference type="EMBL" id="MU072174">
    <property type="protein sequence ID" value="KAF5825694.1"/>
    <property type="molecule type" value="Genomic_DNA"/>
</dbReference>
<feature type="non-terminal residue" evidence="2">
    <location>
        <position position="1"/>
    </location>
</feature>
<evidence type="ECO:0000313" key="3">
    <source>
        <dbReference type="Proteomes" id="UP000815325"/>
    </source>
</evidence>
<dbReference type="Proteomes" id="UP000815325">
    <property type="component" value="Unassembled WGS sequence"/>
</dbReference>
<gene>
    <name evidence="2" type="ORF">DUNSADRAFT_7517</name>
</gene>
<protein>
    <recommendedName>
        <fullName evidence="1">SEC63 domain-containing protein</fullName>
    </recommendedName>
</protein>
<evidence type="ECO:0000313" key="2">
    <source>
        <dbReference type="EMBL" id="KAF5825694.1"/>
    </source>
</evidence>